<dbReference type="InterPro" id="IPR002129">
    <property type="entry name" value="PyrdxlP-dep_de-COase"/>
</dbReference>
<comment type="caution">
    <text evidence="8">The sequence shown here is derived from an EMBL/GenBank/DDBJ whole genome shotgun (WGS) entry which is preliminary data.</text>
</comment>
<dbReference type="InterPro" id="IPR021115">
    <property type="entry name" value="Pyridoxal-P_BS"/>
</dbReference>
<proteinExistence type="inferred from homology"/>
<dbReference type="Gene3D" id="3.40.640.10">
    <property type="entry name" value="Type I PLP-dependent aspartate aminotransferase-like (Major domain)"/>
    <property type="match status" value="1"/>
</dbReference>
<dbReference type="GO" id="GO:0016831">
    <property type="term" value="F:carboxy-lyase activity"/>
    <property type="evidence" value="ECO:0007669"/>
    <property type="project" value="UniProtKB-KW"/>
</dbReference>
<dbReference type="AlphaFoldDB" id="A0A1V6S842"/>
<dbReference type="Gene3D" id="3.90.1150.10">
    <property type="entry name" value="Aspartate Aminotransferase, domain 1"/>
    <property type="match status" value="1"/>
</dbReference>
<dbReference type="GO" id="GO:0006520">
    <property type="term" value="P:amino acid metabolic process"/>
    <property type="evidence" value="ECO:0007669"/>
    <property type="project" value="InterPro"/>
</dbReference>
<evidence type="ECO:0000256" key="5">
    <source>
        <dbReference type="ARBA" id="ARBA00023239"/>
    </source>
</evidence>
<keyword evidence="5 7" id="KW-0456">Lyase</keyword>
<dbReference type="EMBL" id="MDYP01000005">
    <property type="protein sequence ID" value="OQE09889.1"/>
    <property type="molecule type" value="Genomic_DNA"/>
</dbReference>
<dbReference type="STRING" id="29845.A0A1V6S842"/>
<organism evidence="8 9">
    <name type="scientific">Penicillium vulpinum</name>
    <dbReference type="NCBI Taxonomy" id="29845"/>
    <lineage>
        <taxon>Eukaryota</taxon>
        <taxon>Fungi</taxon>
        <taxon>Dikarya</taxon>
        <taxon>Ascomycota</taxon>
        <taxon>Pezizomycotina</taxon>
        <taxon>Eurotiomycetes</taxon>
        <taxon>Eurotiomycetidae</taxon>
        <taxon>Eurotiales</taxon>
        <taxon>Aspergillaceae</taxon>
        <taxon>Penicillium</taxon>
    </lineage>
</organism>
<dbReference type="OrthoDB" id="2161780at2759"/>
<dbReference type="InterPro" id="IPR015421">
    <property type="entry name" value="PyrdxlP-dep_Trfase_major"/>
</dbReference>
<keyword evidence="4 6" id="KW-0663">Pyridoxal phosphate</keyword>
<feature type="modified residue" description="N6-(pyridoxal phosphate)lysine" evidence="6">
    <location>
        <position position="297"/>
    </location>
</feature>
<evidence type="ECO:0000313" key="8">
    <source>
        <dbReference type="EMBL" id="OQE09889.1"/>
    </source>
</evidence>
<dbReference type="SUPFAM" id="SSF53383">
    <property type="entry name" value="PLP-dependent transferases"/>
    <property type="match status" value="1"/>
</dbReference>
<dbReference type="PANTHER" id="PTHR11999:SF70">
    <property type="entry name" value="MIP05841P"/>
    <property type="match status" value="1"/>
</dbReference>
<evidence type="ECO:0000256" key="7">
    <source>
        <dbReference type="RuleBase" id="RU000382"/>
    </source>
</evidence>
<comment type="similarity">
    <text evidence="2 7">Belongs to the group II decarboxylase family.</text>
</comment>
<protein>
    <submittedName>
        <fullName evidence="8">Uncharacterized protein</fullName>
    </submittedName>
</protein>
<keyword evidence="9" id="KW-1185">Reference proteome</keyword>
<evidence type="ECO:0000256" key="2">
    <source>
        <dbReference type="ARBA" id="ARBA00009533"/>
    </source>
</evidence>
<dbReference type="GO" id="GO:0019752">
    <property type="term" value="P:carboxylic acid metabolic process"/>
    <property type="evidence" value="ECO:0007669"/>
    <property type="project" value="InterPro"/>
</dbReference>
<dbReference type="InterPro" id="IPR015422">
    <property type="entry name" value="PyrdxlP-dep_Trfase_small"/>
</dbReference>
<dbReference type="Gene3D" id="3.90.1150.170">
    <property type="match status" value="1"/>
</dbReference>
<evidence type="ECO:0000256" key="3">
    <source>
        <dbReference type="ARBA" id="ARBA00022793"/>
    </source>
</evidence>
<comment type="cofactor">
    <cofactor evidence="1 6 7">
        <name>pyridoxal 5'-phosphate</name>
        <dbReference type="ChEBI" id="CHEBI:597326"/>
    </cofactor>
</comment>
<dbReference type="GO" id="GO:0030170">
    <property type="term" value="F:pyridoxal phosphate binding"/>
    <property type="evidence" value="ECO:0007669"/>
    <property type="project" value="InterPro"/>
</dbReference>
<keyword evidence="3" id="KW-0210">Decarboxylase</keyword>
<dbReference type="InterPro" id="IPR015424">
    <property type="entry name" value="PyrdxlP-dep_Trfase"/>
</dbReference>
<dbReference type="Pfam" id="PF00282">
    <property type="entry name" value="Pyridoxal_deC"/>
    <property type="match status" value="1"/>
</dbReference>
<sequence length="506" mass="55442">MLIPLSHEPENVELVSILQQAQSLVTGLLKSSPTDPSSPISRIPNLEGIEAIQRLAIPGEPQDITSVIREALSIFDNRMRLDHPKCFAYIPSCPSPLAYFGDFLTSIFNVNASMWTISSGPSAIEASLILWLASQVGLPSSAGGCFVSGGSMANMTGIIAARDQMLLPEQRANAIIYVSDQTHISVAKGLHMIGFCDYQIRVIPTDSKFCLDCKALQQTIDGDRRIGRLPFLIIASCGSTNTGSIDPLHAIADITRNERMWLHVDGAYGASIALSSTKRHLVDGLGRADSISWDGHKWLFQTYGCGIVLVRDKKSLEDSFKIDAEYIRTSLAPDGSTNFYNVSPELSRPARAISLWFTLRVLGHNRIGEMIDQGFTLASTAEHELRLLPNWEIVSPAISSIVVFRFSPPGLDIVTADSLNSKISARLLDENSAAIMTTKIRGRIVLRLCAINPAVHPDTISLIVYRMNSIAKEELSFILPVKEPQAVPNYIRTEGYTPVGLKRSRI</sequence>
<name>A0A1V6S842_9EURO</name>
<evidence type="ECO:0000313" key="9">
    <source>
        <dbReference type="Proteomes" id="UP000191518"/>
    </source>
</evidence>
<dbReference type="PROSITE" id="PS00392">
    <property type="entry name" value="DDC_GAD_HDC_YDC"/>
    <property type="match status" value="1"/>
</dbReference>
<evidence type="ECO:0000256" key="1">
    <source>
        <dbReference type="ARBA" id="ARBA00001933"/>
    </source>
</evidence>
<gene>
    <name evidence="8" type="ORF">PENVUL_c005G02533</name>
</gene>
<dbReference type="Proteomes" id="UP000191518">
    <property type="component" value="Unassembled WGS sequence"/>
</dbReference>
<dbReference type="PANTHER" id="PTHR11999">
    <property type="entry name" value="GROUP II PYRIDOXAL-5-PHOSPHATE DECARBOXYLASE"/>
    <property type="match status" value="1"/>
</dbReference>
<dbReference type="PRINTS" id="PR00800">
    <property type="entry name" value="YHDCRBOXLASE"/>
</dbReference>
<dbReference type="InterPro" id="IPR010977">
    <property type="entry name" value="Aromatic_deC"/>
</dbReference>
<evidence type="ECO:0000256" key="6">
    <source>
        <dbReference type="PIRSR" id="PIRSR602129-50"/>
    </source>
</evidence>
<evidence type="ECO:0000256" key="4">
    <source>
        <dbReference type="ARBA" id="ARBA00022898"/>
    </source>
</evidence>
<reference evidence="9" key="1">
    <citation type="journal article" date="2017" name="Nat. Microbiol.">
        <title>Global analysis of biosynthetic gene clusters reveals vast potential of secondary metabolite production in Penicillium species.</title>
        <authorList>
            <person name="Nielsen J.C."/>
            <person name="Grijseels S."/>
            <person name="Prigent S."/>
            <person name="Ji B."/>
            <person name="Dainat J."/>
            <person name="Nielsen K.F."/>
            <person name="Frisvad J.C."/>
            <person name="Workman M."/>
            <person name="Nielsen J."/>
        </authorList>
    </citation>
    <scope>NUCLEOTIDE SEQUENCE [LARGE SCALE GENOMIC DNA]</scope>
    <source>
        <strain evidence="9">IBT 29486</strain>
    </source>
</reference>
<accession>A0A1V6S842</accession>